<dbReference type="EMBL" id="MU001684">
    <property type="protein sequence ID" value="KAF2456165.1"/>
    <property type="molecule type" value="Genomic_DNA"/>
</dbReference>
<reference evidence="1" key="1">
    <citation type="journal article" date="2020" name="Stud. Mycol.">
        <title>101 Dothideomycetes genomes: a test case for predicting lifestyles and emergence of pathogens.</title>
        <authorList>
            <person name="Haridas S."/>
            <person name="Albert R."/>
            <person name="Binder M."/>
            <person name="Bloem J."/>
            <person name="Labutti K."/>
            <person name="Salamov A."/>
            <person name="Andreopoulos B."/>
            <person name="Baker S."/>
            <person name="Barry K."/>
            <person name="Bills G."/>
            <person name="Bluhm B."/>
            <person name="Cannon C."/>
            <person name="Castanera R."/>
            <person name="Culley D."/>
            <person name="Daum C."/>
            <person name="Ezra D."/>
            <person name="Gonzalez J."/>
            <person name="Henrissat B."/>
            <person name="Kuo A."/>
            <person name="Liang C."/>
            <person name="Lipzen A."/>
            <person name="Lutzoni F."/>
            <person name="Magnuson J."/>
            <person name="Mondo S."/>
            <person name="Nolan M."/>
            <person name="Ohm R."/>
            <person name="Pangilinan J."/>
            <person name="Park H.-J."/>
            <person name="Ramirez L."/>
            <person name="Alfaro M."/>
            <person name="Sun H."/>
            <person name="Tritt A."/>
            <person name="Yoshinaga Y."/>
            <person name="Zwiers L.-H."/>
            <person name="Turgeon B."/>
            <person name="Goodwin S."/>
            <person name="Spatafora J."/>
            <person name="Crous P."/>
            <person name="Grigoriev I."/>
        </authorList>
    </citation>
    <scope>NUCLEOTIDE SEQUENCE</scope>
    <source>
        <strain evidence="1">ATCC 16933</strain>
    </source>
</reference>
<gene>
    <name evidence="1" type="ORF">BDY21DRAFT_57166</name>
</gene>
<proteinExistence type="predicted"/>
<keyword evidence="2" id="KW-1185">Reference proteome</keyword>
<protein>
    <submittedName>
        <fullName evidence="1">Uncharacterized protein</fullName>
    </submittedName>
</protein>
<evidence type="ECO:0000313" key="1">
    <source>
        <dbReference type="EMBL" id="KAF2456165.1"/>
    </source>
</evidence>
<dbReference type="Proteomes" id="UP000799766">
    <property type="component" value="Unassembled WGS sequence"/>
</dbReference>
<evidence type="ECO:0000313" key="2">
    <source>
        <dbReference type="Proteomes" id="UP000799766"/>
    </source>
</evidence>
<organism evidence="1 2">
    <name type="scientific">Lineolata rhizophorae</name>
    <dbReference type="NCBI Taxonomy" id="578093"/>
    <lineage>
        <taxon>Eukaryota</taxon>
        <taxon>Fungi</taxon>
        <taxon>Dikarya</taxon>
        <taxon>Ascomycota</taxon>
        <taxon>Pezizomycotina</taxon>
        <taxon>Dothideomycetes</taxon>
        <taxon>Dothideomycetes incertae sedis</taxon>
        <taxon>Lineolatales</taxon>
        <taxon>Lineolataceae</taxon>
        <taxon>Lineolata</taxon>
    </lineage>
</organism>
<name>A0A6A6NWJ4_9PEZI</name>
<accession>A0A6A6NWJ4</accession>
<dbReference type="AlphaFoldDB" id="A0A6A6NWJ4"/>
<sequence length="212" mass="23550">MTNLASLRVSSRVDAQSQTFCSLFFRLTIRRSYDAARNARIGNAIVDFGRKAQDFRRDRNMGIHCSGAVCKEDPRMNSGAVWLVARVPWVPLGLCAMLSPRARPRRHKLGRGRLAKFSRSWEGLAWQIALHLSSPALNNSTFFIVPRAMSTYPLCCHSCGPGGGHYILPRAPRYPTMRATAKLLWISGDLNTSVGSTPFIDTSGDLHDAFRA</sequence>